<dbReference type="GO" id="GO:0016491">
    <property type="term" value="F:oxidoreductase activity"/>
    <property type="evidence" value="ECO:0007669"/>
    <property type="project" value="InterPro"/>
</dbReference>
<dbReference type="EMBL" id="AMQN01007096">
    <property type="status" value="NOT_ANNOTATED_CDS"/>
    <property type="molecule type" value="Genomic_DNA"/>
</dbReference>
<organism evidence="2">
    <name type="scientific">Capitella teleta</name>
    <name type="common">Polychaete worm</name>
    <dbReference type="NCBI Taxonomy" id="283909"/>
    <lineage>
        <taxon>Eukaryota</taxon>
        <taxon>Metazoa</taxon>
        <taxon>Spiralia</taxon>
        <taxon>Lophotrochozoa</taxon>
        <taxon>Annelida</taxon>
        <taxon>Polychaeta</taxon>
        <taxon>Sedentaria</taxon>
        <taxon>Scolecida</taxon>
        <taxon>Capitellidae</taxon>
        <taxon>Capitella</taxon>
    </lineage>
</organism>
<keyword evidence="4" id="KW-1185">Reference proteome</keyword>
<evidence type="ECO:0000313" key="3">
    <source>
        <dbReference type="EnsemblMetazoa" id="CapteP215380"/>
    </source>
</evidence>
<gene>
    <name evidence="2" type="ORF">CAPTEDRAFT_215380</name>
</gene>
<sequence length="151" mass="17364">MTSSCLNCKMFTARKTLATFCRRLSAQRSPLAAIHSFTATNEAVLGYEAGSPERKELEEKIKFYDSQVHDVPIVIGDEEIRNNDVRYQVRPFDHQNKLAKYYYADKGVLEKAIKVSQEAHSAWERVPLEEKSDIFLRAADLTEIHIHAYDK</sequence>
<dbReference type="HOGENOM" id="CLU_1733213_0_0_1"/>
<dbReference type="PANTHER" id="PTHR14516">
    <property type="entry name" value="1-PYRROLINE-5-CARBOXYLATE DEHYDROGENASE FAMILY MEMBER"/>
    <property type="match status" value="1"/>
</dbReference>
<evidence type="ECO:0000313" key="2">
    <source>
        <dbReference type="EMBL" id="ELU07334.1"/>
    </source>
</evidence>
<dbReference type="Gene3D" id="3.40.605.10">
    <property type="entry name" value="Aldehyde Dehydrogenase, Chain A, domain 1"/>
    <property type="match status" value="1"/>
</dbReference>
<evidence type="ECO:0000259" key="1">
    <source>
        <dbReference type="Pfam" id="PF00171"/>
    </source>
</evidence>
<dbReference type="EMBL" id="KB299994">
    <property type="protein sequence ID" value="ELU07334.1"/>
    <property type="molecule type" value="Genomic_DNA"/>
</dbReference>
<dbReference type="InterPro" id="IPR016161">
    <property type="entry name" value="Ald_DH/histidinol_DH"/>
</dbReference>
<dbReference type="PANTHER" id="PTHR14516:SF6">
    <property type="entry name" value="MULTIFUNCTIONAL FUSION PROTEIN"/>
    <property type="match status" value="1"/>
</dbReference>
<feature type="domain" description="Aldehyde dehydrogenase" evidence="1">
    <location>
        <begin position="89"/>
        <end position="145"/>
    </location>
</feature>
<name>R7ULB8_CAPTE</name>
<accession>R7ULB8</accession>
<dbReference type="InterPro" id="IPR016162">
    <property type="entry name" value="Ald_DH_N"/>
</dbReference>
<dbReference type="Proteomes" id="UP000014760">
    <property type="component" value="Unassembled WGS sequence"/>
</dbReference>
<reference evidence="3" key="3">
    <citation type="submission" date="2015-06" db="UniProtKB">
        <authorList>
            <consortium name="EnsemblMetazoa"/>
        </authorList>
    </citation>
    <scope>IDENTIFICATION</scope>
</reference>
<evidence type="ECO:0000313" key="4">
    <source>
        <dbReference type="Proteomes" id="UP000014760"/>
    </source>
</evidence>
<dbReference type="STRING" id="283909.R7ULB8"/>
<dbReference type="EnsemblMetazoa" id="CapteT215380">
    <property type="protein sequence ID" value="CapteP215380"/>
    <property type="gene ID" value="CapteG215380"/>
</dbReference>
<reference evidence="4" key="1">
    <citation type="submission" date="2012-12" db="EMBL/GenBank/DDBJ databases">
        <authorList>
            <person name="Hellsten U."/>
            <person name="Grimwood J."/>
            <person name="Chapman J.A."/>
            <person name="Shapiro H."/>
            <person name="Aerts A."/>
            <person name="Otillar R.P."/>
            <person name="Terry A.Y."/>
            <person name="Boore J.L."/>
            <person name="Simakov O."/>
            <person name="Marletaz F."/>
            <person name="Cho S.-J."/>
            <person name="Edsinger-Gonzales E."/>
            <person name="Havlak P."/>
            <person name="Kuo D.-H."/>
            <person name="Larsson T."/>
            <person name="Lv J."/>
            <person name="Arendt D."/>
            <person name="Savage R."/>
            <person name="Osoegawa K."/>
            <person name="de Jong P."/>
            <person name="Lindberg D.R."/>
            <person name="Seaver E.C."/>
            <person name="Weisblat D.A."/>
            <person name="Putnam N.H."/>
            <person name="Grigoriev I.V."/>
            <person name="Rokhsar D.S."/>
        </authorList>
    </citation>
    <scope>NUCLEOTIDE SEQUENCE</scope>
    <source>
        <strain evidence="4">I ESC-2004</strain>
    </source>
</reference>
<proteinExistence type="predicted"/>
<dbReference type="Pfam" id="PF00171">
    <property type="entry name" value="Aldedh"/>
    <property type="match status" value="1"/>
</dbReference>
<reference evidence="2 4" key="2">
    <citation type="journal article" date="2013" name="Nature">
        <title>Insights into bilaterian evolution from three spiralian genomes.</title>
        <authorList>
            <person name="Simakov O."/>
            <person name="Marletaz F."/>
            <person name="Cho S.J."/>
            <person name="Edsinger-Gonzales E."/>
            <person name="Havlak P."/>
            <person name="Hellsten U."/>
            <person name="Kuo D.H."/>
            <person name="Larsson T."/>
            <person name="Lv J."/>
            <person name="Arendt D."/>
            <person name="Savage R."/>
            <person name="Osoegawa K."/>
            <person name="de Jong P."/>
            <person name="Grimwood J."/>
            <person name="Chapman J.A."/>
            <person name="Shapiro H."/>
            <person name="Aerts A."/>
            <person name="Otillar R.P."/>
            <person name="Terry A.Y."/>
            <person name="Boore J.L."/>
            <person name="Grigoriev I.V."/>
            <person name="Lindberg D.R."/>
            <person name="Seaver E.C."/>
            <person name="Weisblat D.A."/>
            <person name="Putnam N.H."/>
            <person name="Rokhsar D.S."/>
        </authorList>
    </citation>
    <scope>NUCLEOTIDE SEQUENCE</scope>
    <source>
        <strain evidence="2 4">I ESC-2004</strain>
    </source>
</reference>
<dbReference type="OrthoDB" id="5322683at2759"/>
<protein>
    <recommendedName>
        <fullName evidence="1">Aldehyde dehydrogenase domain-containing protein</fullName>
    </recommendedName>
</protein>
<dbReference type="SUPFAM" id="SSF53720">
    <property type="entry name" value="ALDH-like"/>
    <property type="match status" value="1"/>
</dbReference>
<dbReference type="EMBL" id="AMQN01007097">
    <property type="status" value="NOT_ANNOTATED_CDS"/>
    <property type="molecule type" value="Genomic_DNA"/>
</dbReference>
<dbReference type="InterPro" id="IPR015590">
    <property type="entry name" value="Aldehyde_DH_dom"/>
</dbReference>
<dbReference type="AlphaFoldDB" id="R7ULB8"/>